<proteinExistence type="predicted"/>
<comment type="caution">
    <text evidence="3">The sequence shown here is derived from an EMBL/GenBank/DDBJ whole genome shotgun (WGS) entry which is preliminary data.</text>
</comment>
<feature type="non-terminal residue" evidence="3">
    <location>
        <position position="51"/>
    </location>
</feature>
<evidence type="ECO:0000313" key="3">
    <source>
        <dbReference type="EMBL" id="KKT66585.1"/>
    </source>
</evidence>
<dbReference type="AlphaFoldDB" id="A0A0G1J5R3"/>
<dbReference type="Proteomes" id="UP000034826">
    <property type="component" value="Unassembled WGS sequence"/>
</dbReference>
<evidence type="ECO:0000256" key="1">
    <source>
        <dbReference type="ARBA" id="ARBA00023002"/>
    </source>
</evidence>
<organism evidence="3 4">
    <name type="scientific">Candidatus Woesebacteria bacterium GW2011_GWA2_44_33</name>
    <dbReference type="NCBI Taxonomy" id="1618564"/>
    <lineage>
        <taxon>Bacteria</taxon>
        <taxon>Candidatus Woeseibacteriota</taxon>
    </lineage>
</organism>
<dbReference type="GO" id="GO:0016903">
    <property type="term" value="F:oxidoreductase activity, acting on the aldehyde or oxo group of donors"/>
    <property type="evidence" value="ECO:0007669"/>
    <property type="project" value="InterPro"/>
</dbReference>
<gene>
    <name evidence="3" type="ORF">UW60_C0021G0001</name>
</gene>
<accession>A0A0G1J5R3</accession>
<dbReference type="InterPro" id="IPR019752">
    <property type="entry name" value="Pyrv/ketoisovalerate_OxRed_cat"/>
</dbReference>
<evidence type="ECO:0000259" key="2">
    <source>
        <dbReference type="Pfam" id="PF01558"/>
    </source>
</evidence>
<sequence>MGVKSVGMTLAKTFSRLGFKVFEYSEYPSLIRGGHNTETIHVSDEAAYSQV</sequence>
<reference evidence="3 4" key="1">
    <citation type="journal article" date="2015" name="Nature">
        <title>rRNA introns, odd ribosomes, and small enigmatic genomes across a large radiation of phyla.</title>
        <authorList>
            <person name="Brown C.T."/>
            <person name="Hug L.A."/>
            <person name="Thomas B.C."/>
            <person name="Sharon I."/>
            <person name="Castelle C.J."/>
            <person name="Singh A."/>
            <person name="Wilkins M.J."/>
            <person name="Williams K.H."/>
            <person name="Banfield J.F."/>
        </authorList>
    </citation>
    <scope>NUCLEOTIDE SEQUENCE [LARGE SCALE GENOMIC DNA]</scope>
</reference>
<dbReference type="EMBL" id="LCIY01000021">
    <property type="protein sequence ID" value="KKT66585.1"/>
    <property type="molecule type" value="Genomic_DNA"/>
</dbReference>
<feature type="domain" description="Pyruvate/ketoisovalerate oxidoreductase catalytic" evidence="2">
    <location>
        <begin position="2"/>
        <end position="47"/>
    </location>
</feature>
<dbReference type="SUPFAM" id="SSF53323">
    <property type="entry name" value="Pyruvate-ferredoxin oxidoreductase, PFOR, domain III"/>
    <property type="match status" value="1"/>
</dbReference>
<dbReference type="InterPro" id="IPR002869">
    <property type="entry name" value="Pyrv_flavodox_OxRed_cen"/>
</dbReference>
<evidence type="ECO:0000313" key="4">
    <source>
        <dbReference type="Proteomes" id="UP000034826"/>
    </source>
</evidence>
<keyword evidence="1" id="KW-0560">Oxidoreductase</keyword>
<protein>
    <submittedName>
        <fullName evidence="3">2-oxoacid oxidoreductase, gamma-alpha subunit</fullName>
    </submittedName>
</protein>
<dbReference type="Pfam" id="PF01558">
    <property type="entry name" value="POR"/>
    <property type="match status" value="1"/>
</dbReference>
<dbReference type="Gene3D" id="3.40.920.10">
    <property type="entry name" value="Pyruvate-ferredoxin oxidoreductase, PFOR, domain III"/>
    <property type="match status" value="1"/>
</dbReference>
<name>A0A0G1J5R3_9BACT</name>